<dbReference type="GO" id="GO:0005198">
    <property type="term" value="F:structural molecule activity"/>
    <property type="evidence" value="ECO:0007669"/>
    <property type="project" value="InterPro"/>
</dbReference>
<evidence type="ECO:0000256" key="1">
    <source>
        <dbReference type="ARBA" id="ARBA00004365"/>
    </source>
</evidence>
<feature type="domain" description="Flagellar basal body rod protein N-terminal" evidence="7">
    <location>
        <begin position="8"/>
        <end position="38"/>
    </location>
</feature>
<keyword evidence="10" id="KW-0966">Cell projection</keyword>
<gene>
    <name evidence="10" type="primary">flgK</name>
    <name evidence="10" type="ORF">D1970_10980</name>
</gene>
<evidence type="ECO:0000259" key="8">
    <source>
        <dbReference type="Pfam" id="PF06429"/>
    </source>
</evidence>
<dbReference type="Pfam" id="PF06429">
    <property type="entry name" value="Flg_bbr_C"/>
    <property type="match status" value="1"/>
</dbReference>
<organism evidence="10 11">
    <name type="scientific">Mesobacillus zeae</name>
    <dbReference type="NCBI Taxonomy" id="1917180"/>
    <lineage>
        <taxon>Bacteria</taxon>
        <taxon>Bacillati</taxon>
        <taxon>Bacillota</taxon>
        <taxon>Bacilli</taxon>
        <taxon>Bacillales</taxon>
        <taxon>Bacillaceae</taxon>
        <taxon>Mesobacillus</taxon>
    </lineage>
</organism>
<evidence type="ECO:0000313" key="11">
    <source>
        <dbReference type="Proteomes" id="UP000265816"/>
    </source>
</evidence>
<keyword evidence="10" id="KW-0282">Flagellum</keyword>
<keyword evidence="5" id="KW-0964">Secreted</keyword>
<dbReference type="PANTHER" id="PTHR30033">
    <property type="entry name" value="FLAGELLAR HOOK-ASSOCIATED PROTEIN 1"/>
    <property type="match status" value="1"/>
</dbReference>
<dbReference type="InterPro" id="IPR001444">
    <property type="entry name" value="Flag_bb_rod_N"/>
</dbReference>
<dbReference type="NCBIfam" id="TIGR02492">
    <property type="entry name" value="flgK_ends"/>
    <property type="match status" value="1"/>
</dbReference>
<dbReference type="AlphaFoldDB" id="A0A398B5Z2"/>
<dbReference type="SUPFAM" id="SSF64518">
    <property type="entry name" value="Phase 1 flagellin"/>
    <property type="match status" value="1"/>
</dbReference>
<dbReference type="EMBL" id="QWVT01000018">
    <property type="protein sequence ID" value="RID84864.1"/>
    <property type="molecule type" value="Genomic_DNA"/>
</dbReference>
<dbReference type="GO" id="GO:0005576">
    <property type="term" value="C:extracellular region"/>
    <property type="evidence" value="ECO:0007669"/>
    <property type="project" value="UniProtKB-SubCell"/>
</dbReference>
<evidence type="ECO:0000313" key="10">
    <source>
        <dbReference type="EMBL" id="RID84864.1"/>
    </source>
</evidence>
<keyword evidence="10" id="KW-0969">Cilium</keyword>
<evidence type="ECO:0000259" key="7">
    <source>
        <dbReference type="Pfam" id="PF00460"/>
    </source>
</evidence>
<dbReference type="InterPro" id="IPR010930">
    <property type="entry name" value="Flg_bb/hook_C_dom"/>
</dbReference>
<proteinExistence type="inferred from homology"/>
<dbReference type="OrthoDB" id="9802553at2"/>
<dbReference type="Pfam" id="PF22638">
    <property type="entry name" value="FlgK_D1"/>
    <property type="match status" value="1"/>
</dbReference>
<dbReference type="PANTHER" id="PTHR30033:SF1">
    <property type="entry name" value="FLAGELLAR HOOK-ASSOCIATED PROTEIN 1"/>
    <property type="match status" value="1"/>
</dbReference>
<dbReference type="RefSeq" id="WP_119112917.1">
    <property type="nucleotide sequence ID" value="NZ_CBCSEO010000021.1"/>
</dbReference>
<feature type="domain" description="Flagellar hook-associated protein FlgK helical" evidence="9">
    <location>
        <begin position="102"/>
        <end position="345"/>
    </location>
</feature>
<dbReference type="Proteomes" id="UP000265816">
    <property type="component" value="Unassembled WGS sequence"/>
</dbReference>
<keyword evidence="6" id="KW-0975">Bacterial flagellum</keyword>
<evidence type="ECO:0000256" key="4">
    <source>
        <dbReference type="ARBA" id="ARBA00016244"/>
    </source>
</evidence>
<keyword evidence="11" id="KW-1185">Reference proteome</keyword>
<comment type="similarity">
    <text evidence="3">Belongs to the flagella basal body rod proteins family.</text>
</comment>
<evidence type="ECO:0000256" key="6">
    <source>
        <dbReference type="ARBA" id="ARBA00023143"/>
    </source>
</evidence>
<comment type="subcellular location">
    <subcellularLocation>
        <location evidence="1">Bacterial flagellum</location>
    </subcellularLocation>
    <subcellularLocation>
        <location evidence="2">Secreted</location>
    </subcellularLocation>
</comment>
<dbReference type="GO" id="GO:0009424">
    <property type="term" value="C:bacterial-type flagellum hook"/>
    <property type="evidence" value="ECO:0007669"/>
    <property type="project" value="InterPro"/>
</dbReference>
<dbReference type="Pfam" id="PF00460">
    <property type="entry name" value="Flg_bb_rod"/>
    <property type="match status" value="1"/>
</dbReference>
<protein>
    <recommendedName>
        <fullName evidence="4">Flagellar hook-associated protein 1</fullName>
    </recommendedName>
</protein>
<dbReference type="InterPro" id="IPR053927">
    <property type="entry name" value="FlgK_helical"/>
</dbReference>
<feature type="domain" description="Flagellar basal-body/hook protein C-terminal" evidence="8">
    <location>
        <begin position="461"/>
        <end position="499"/>
    </location>
</feature>
<accession>A0A398B5Z2</accession>
<reference evidence="10 11" key="1">
    <citation type="submission" date="2018-08" db="EMBL/GenBank/DDBJ databases">
        <title>Bacillus jemisoniae sp. nov., Bacillus chryseoplanitiae sp. nov., Bacillus resnikiae sp. nov., and Bacillus frankliniae sp. nov., isolated from Viking spacecraft and associated surfaces.</title>
        <authorList>
            <person name="Seuylemezian A."/>
            <person name="Vaishampayan P."/>
        </authorList>
    </citation>
    <scope>NUCLEOTIDE SEQUENCE [LARGE SCALE GENOMIC DNA]</scope>
    <source>
        <strain evidence="10 11">JJ-247</strain>
    </source>
</reference>
<name>A0A398B5Z2_9BACI</name>
<evidence type="ECO:0000256" key="5">
    <source>
        <dbReference type="ARBA" id="ARBA00022525"/>
    </source>
</evidence>
<sequence>MRSTFMGLETARRGMFTQQGALHTTGHNIANANTPGFTRQRVNFVQTDPYPPASLNRPQLPGQIGTGVEAGSVQRVREGFLDVQYRSESNKFGYWQSRAESLQKLEEVMHEPSDSGLSATMNEFWQALQDLAVNPQNPGAKSVVRQRGIALSETFNYLHNSLSSIQTDLKNEIDVTENKINSILYQVSQINKQIGEVEPHGYLPNDLYDERDRLVDELSTLVSVKVDYTKPGGNPSALAEGQAVITLVDGSGNELAKLVNGSEIKEFDVDFSGADGSVKSVTVGGVSYDFTKSEGKLKALIDSYGFEKDGKAAGVYPDMLAELDNLAYTFATEFNKVHQANLSPNEIANGPQDIPFFSVDGGRKGYAGKMAIASEILANVDNIATADPSNPYLGDSKGILDLANVINNKFTYGENGGGEANFRSYYEGVIGEMAVLSQQADRLAYNSGSLKDAVDTRRQSVSAVSLDEEMSNMIQFQHAYNASARMISLTDELLDKIINGMGTGGR</sequence>
<dbReference type="GO" id="GO:0044780">
    <property type="term" value="P:bacterial-type flagellum assembly"/>
    <property type="evidence" value="ECO:0007669"/>
    <property type="project" value="InterPro"/>
</dbReference>
<evidence type="ECO:0000256" key="2">
    <source>
        <dbReference type="ARBA" id="ARBA00004613"/>
    </source>
</evidence>
<comment type="caution">
    <text evidence="10">The sequence shown here is derived from an EMBL/GenBank/DDBJ whole genome shotgun (WGS) entry which is preliminary data.</text>
</comment>
<evidence type="ECO:0000256" key="3">
    <source>
        <dbReference type="ARBA" id="ARBA00009677"/>
    </source>
</evidence>
<dbReference type="InterPro" id="IPR002371">
    <property type="entry name" value="FlgK"/>
</dbReference>
<evidence type="ECO:0000259" key="9">
    <source>
        <dbReference type="Pfam" id="PF22638"/>
    </source>
</evidence>